<comment type="caution">
    <text evidence="6">The sequence shown here is derived from an EMBL/GenBank/DDBJ whole genome shotgun (WGS) entry which is preliminary data.</text>
</comment>
<evidence type="ECO:0000256" key="1">
    <source>
        <dbReference type="ARBA" id="ARBA00022723"/>
    </source>
</evidence>
<keyword evidence="3" id="KW-0862">Zinc</keyword>
<evidence type="ECO:0000256" key="3">
    <source>
        <dbReference type="ARBA" id="ARBA00022833"/>
    </source>
</evidence>
<feature type="compositionally biased region" description="Basic and acidic residues" evidence="4">
    <location>
        <begin position="1"/>
        <end position="12"/>
    </location>
</feature>
<reference evidence="6" key="1">
    <citation type="submission" date="2022-03" db="EMBL/GenBank/DDBJ databases">
        <authorList>
            <person name="Lindestad O."/>
        </authorList>
    </citation>
    <scope>NUCLEOTIDE SEQUENCE</scope>
</reference>
<dbReference type="InterPro" id="IPR007588">
    <property type="entry name" value="Znf_FLYWCH"/>
</dbReference>
<feature type="domain" description="FLYWCH-type" evidence="5">
    <location>
        <begin position="237"/>
        <end position="293"/>
    </location>
</feature>
<proteinExistence type="predicted"/>
<dbReference type="PANTHER" id="PTHR10773:SF19">
    <property type="match status" value="1"/>
</dbReference>
<organism evidence="6 7">
    <name type="scientific">Pararge aegeria aegeria</name>
    <dbReference type="NCBI Taxonomy" id="348720"/>
    <lineage>
        <taxon>Eukaryota</taxon>
        <taxon>Metazoa</taxon>
        <taxon>Ecdysozoa</taxon>
        <taxon>Arthropoda</taxon>
        <taxon>Hexapoda</taxon>
        <taxon>Insecta</taxon>
        <taxon>Pterygota</taxon>
        <taxon>Neoptera</taxon>
        <taxon>Endopterygota</taxon>
        <taxon>Lepidoptera</taxon>
        <taxon>Glossata</taxon>
        <taxon>Ditrysia</taxon>
        <taxon>Papilionoidea</taxon>
        <taxon>Nymphalidae</taxon>
        <taxon>Satyrinae</taxon>
        <taxon>Satyrini</taxon>
        <taxon>Parargina</taxon>
        <taxon>Pararge</taxon>
    </lineage>
</organism>
<dbReference type="Proteomes" id="UP000838756">
    <property type="component" value="Unassembled WGS sequence"/>
</dbReference>
<evidence type="ECO:0000313" key="6">
    <source>
        <dbReference type="EMBL" id="CAH2267919.1"/>
    </source>
</evidence>
<keyword evidence="2" id="KW-0863">Zinc-finger</keyword>
<sequence>MAQREAERKSNEEVDVVASGSGQNAHLEDEVQIVNSENPTSSALLRSYSAYPERNAFHTYDEPWEGVNHIVVTPDFPVPFETDTIKYFPQNIIKTERFYRTRTVKRPETPEPLGSCGCNFNCVNEIDAAAQKELFDEFWSLRDRQFQRDYLVEKVKVQEPKTSLVDDSKKRFSLNYTLVYRNKEYYVCKKFFLNTLNVTEKLIRYALLNKDRKLNMPFPEEACFNTTPRGAPFFEVTTRGNAVLVWGGYRFGKQREQGSKTRWACTKHNSSLCTAYLTTVDNQIVLYRNIHNHEKPKMEFKKCIHCSKTVLRRLTPWSPDNRLSGLQIQQASSVRTKDTLALRKSQPARMTHLQGQIYQETKKEPRFNSYKMSSFFGRLSWRPHDPAKRVQVPQAAKQRSQVQMVVRHPQRARLSTSLLHFENRRTDNEAPRLLVHQALCLLVQSEVVVRREPSQTVPRYRGYHRQHDRRPPEQTHTPTSVKRYPPNGFRFPPAFR</sequence>
<dbReference type="EMBL" id="CAKXAJ010026408">
    <property type="protein sequence ID" value="CAH2267919.1"/>
    <property type="molecule type" value="Genomic_DNA"/>
</dbReference>
<evidence type="ECO:0000256" key="4">
    <source>
        <dbReference type="SAM" id="MobiDB-lite"/>
    </source>
</evidence>
<keyword evidence="1" id="KW-0479">Metal-binding</keyword>
<accession>A0A8S4SG07</accession>
<gene>
    <name evidence="6" type="primary">jg8381</name>
    <name evidence="6" type="ORF">PAEG_LOCUS26399</name>
</gene>
<dbReference type="OrthoDB" id="7761241at2759"/>
<feature type="region of interest" description="Disordered" evidence="4">
    <location>
        <begin position="457"/>
        <end position="496"/>
    </location>
</feature>
<protein>
    <submittedName>
        <fullName evidence="6">Jg8381 protein</fullName>
    </submittedName>
</protein>
<dbReference type="Gene3D" id="2.20.25.240">
    <property type="match status" value="1"/>
</dbReference>
<dbReference type="PANTHER" id="PTHR10773">
    <property type="entry name" value="DNA-DIRECTED RNA POLYMERASES I, II, AND III SUBUNIT RPABC2"/>
    <property type="match status" value="1"/>
</dbReference>
<dbReference type="AlphaFoldDB" id="A0A8S4SG07"/>
<name>A0A8S4SG07_9NEOP</name>
<feature type="region of interest" description="Disordered" evidence="4">
    <location>
        <begin position="1"/>
        <end position="22"/>
    </location>
</feature>
<evidence type="ECO:0000313" key="7">
    <source>
        <dbReference type="Proteomes" id="UP000838756"/>
    </source>
</evidence>
<dbReference type="GO" id="GO:0008270">
    <property type="term" value="F:zinc ion binding"/>
    <property type="evidence" value="ECO:0007669"/>
    <property type="project" value="UniProtKB-KW"/>
</dbReference>
<keyword evidence="7" id="KW-1185">Reference proteome</keyword>
<dbReference type="Pfam" id="PF04500">
    <property type="entry name" value="FLYWCH"/>
    <property type="match status" value="1"/>
</dbReference>
<evidence type="ECO:0000256" key="2">
    <source>
        <dbReference type="ARBA" id="ARBA00022771"/>
    </source>
</evidence>
<evidence type="ECO:0000259" key="5">
    <source>
        <dbReference type="Pfam" id="PF04500"/>
    </source>
</evidence>